<dbReference type="Proteomes" id="UP000183832">
    <property type="component" value="Unassembled WGS sequence"/>
</dbReference>
<sequence>MSCDSSFGIWCSRNINTTTSNLRNQLIISRNDIDEEEKMHNHQNWSLSEVVERKTKKYD</sequence>
<dbReference type="EMBL" id="CVRI01000046">
    <property type="protein sequence ID" value="CRK97076.1"/>
    <property type="molecule type" value="Genomic_DNA"/>
</dbReference>
<reference evidence="1 2" key="1">
    <citation type="submission" date="2015-04" db="EMBL/GenBank/DDBJ databases">
        <authorList>
            <person name="Syromyatnikov M.Y."/>
            <person name="Popov V.N."/>
        </authorList>
    </citation>
    <scope>NUCLEOTIDE SEQUENCE [LARGE SCALE GENOMIC DNA]</scope>
</reference>
<keyword evidence="2" id="KW-1185">Reference proteome</keyword>
<protein>
    <submittedName>
        <fullName evidence="1">CLUMA_CG010508, isoform A</fullName>
    </submittedName>
</protein>
<proteinExistence type="predicted"/>
<name>A0A1J1IBY8_9DIPT</name>
<gene>
    <name evidence="1" type="ORF">CLUMA_CG010508</name>
</gene>
<dbReference type="AlphaFoldDB" id="A0A1J1IBY8"/>
<accession>A0A1J1IBY8</accession>
<evidence type="ECO:0000313" key="2">
    <source>
        <dbReference type="Proteomes" id="UP000183832"/>
    </source>
</evidence>
<organism evidence="1 2">
    <name type="scientific">Clunio marinus</name>
    <dbReference type="NCBI Taxonomy" id="568069"/>
    <lineage>
        <taxon>Eukaryota</taxon>
        <taxon>Metazoa</taxon>
        <taxon>Ecdysozoa</taxon>
        <taxon>Arthropoda</taxon>
        <taxon>Hexapoda</taxon>
        <taxon>Insecta</taxon>
        <taxon>Pterygota</taxon>
        <taxon>Neoptera</taxon>
        <taxon>Endopterygota</taxon>
        <taxon>Diptera</taxon>
        <taxon>Nematocera</taxon>
        <taxon>Chironomoidea</taxon>
        <taxon>Chironomidae</taxon>
        <taxon>Clunio</taxon>
    </lineage>
</organism>
<evidence type="ECO:0000313" key="1">
    <source>
        <dbReference type="EMBL" id="CRK97076.1"/>
    </source>
</evidence>